<gene>
    <name evidence="2" type="ORF">BD626DRAFT_477882</name>
</gene>
<sequence length="164" mass="18459">MMHAGSTQGCGATPSTLSIPLWPPKYSQSFFQQRRGWEMWHQLHSCHKQRPSVPNAGPKVGNVGDEADDVRRQRREKRLESLSPRNPDPTTQGIVRFHHSYHAASQSYLVGHGLWSSDPSRRTISLPCSAPARYAPTPTFLSHHHHGTPCCPGCSRSPRARRRH</sequence>
<proteinExistence type="predicted"/>
<reference evidence="2 3" key="1">
    <citation type="journal article" date="2019" name="New Phytol.">
        <title>Comparative genomics reveals unique wood-decay strategies and fruiting body development in the Schizophyllaceae.</title>
        <authorList>
            <person name="Almasi E."/>
            <person name="Sahu N."/>
            <person name="Krizsan K."/>
            <person name="Balint B."/>
            <person name="Kovacs G.M."/>
            <person name="Kiss B."/>
            <person name="Cseklye J."/>
            <person name="Drula E."/>
            <person name="Henrissat B."/>
            <person name="Nagy I."/>
            <person name="Chovatia M."/>
            <person name="Adam C."/>
            <person name="LaButti K."/>
            <person name="Lipzen A."/>
            <person name="Riley R."/>
            <person name="Grigoriev I.V."/>
            <person name="Nagy L.G."/>
        </authorList>
    </citation>
    <scope>NUCLEOTIDE SEQUENCE [LARGE SCALE GENOMIC DNA]</scope>
    <source>
        <strain evidence="2 3">NL-1724</strain>
    </source>
</reference>
<organism evidence="2 3">
    <name type="scientific">Schizophyllum amplum</name>
    <dbReference type="NCBI Taxonomy" id="97359"/>
    <lineage>
        <taxon>Eukaryota</taxon>
        <taxon>Fungi</taxon>
        <taxon>Dikarya</taxon>
        <taxon>Basidiomycota</taxon>
        <taxon>Agaricomycotina</taxon>
        <taxon>Agaricomycetes</taxon>
        <taxon>Agaricomycetidae</taxon>
        <taxon>Agaricales</taxon>
        <taxon>Schizophyllaceae</taxon>
        <taxon>Schizophyllum</taxon>
    </lineage>
</organism>
<evidence type="ECO:0000313" key="3">
    <source>
        <dbReference type="Proteomes" id="UP000320762"/>
    </source>
</evidence>
<dbReference type="EMBL" id="VDMD01000001">
    <property type="protein sequence ID" value="TRM70567.1"/>
    <property type="molecule type" value="Genomic_DNA"/>
</dbReference>
<dbReference type="AlphaFoldDB" id="A0A550D0K9"/>
<accession>A0A550D0K9</accession>
<keyword evidence="3" id="KW-1185">Reference proteome</keyword>
<feature type="region of interest" description="Disordered" evidence="1">
    <location>
        <begin position="48"/>
        <end position="92"/>
    </location>
</feature>
<comment type="caution">
    <text evidence="2">The sequence shown here is derived from an EMBL/GenBank/DDBJ whole genome shotgun (WGS) entry which is preliminary data.</text>
</comment>
<evidence type="ECO:0000256" key="1">
    <source>
        <dbReference type="SAM" id="MobiDB-lite"/>
    </source>
</evidence>
<name>A0A550D0K9_9AGAR</name>
<evidence type="ECO:0000313" key="2">
    <source>
        <dbReference type="EMBL" id="TRM70567.1"/>
    </source>
</evidence>
<protein>
    <submittedName>
        <fullName evidence="2">Uncharacterized protein</fullName>
    </submittedName>
</protein>
<feature type="region of interest" description="Disordered" evidence="1">
    <location>
        <begin position="145"/>
        <end position="164"/>
    </location>
</feature>
<dbReference type="Proteomes" id="UP000320762">
    <property type="component" value="Unassembled WGS sequence"/>
</dbReference>